<evidence type="ECO:0000313" key="2">
    <source>
        <dbReference type="EMBL" id="GAB08243.1"/>
    </source>
</evidence>
<dbReference type="STRING" id="1073574.GOARA_006_00020"/>
<protein>
    <recommendedName>
        <fullName evidence="1">GAF domain-containing protein</fullName>
    </recommendedName>
</protein>
<dbReference type="Pfam" id="PF01590">
    <property type="entry name" value="GAF"/>
    <property type="match status" value="1"/>
</dbReference>
<evidence type="ECO:0000259" key="1">
    <source>
        <dbReference type="Pfam" id="PF01590"/>
    </source>
</evidence>
<dbReference type="Proteomes" id="UP000035088">
    <property type="component" value="Unassembled WGS sequence"/>
</dbReference>
<dbReference type="RefSeq" id="WP_007320323.1">
    <property type="nucleotide sequence ID" value="NZ_BAEE01000006.1"/>
</dbReference>
<feature type="domain" description="GAF" evidence="1">
    <location>
        <begin position="83"/>
        <end position="219"/>
    </location>
</feature>
<dbReference type="Gene3D" id="3.30.450.40">
    <property type="match status" value="1"/>
</dbReference>
<dbReference type="EMBL" id="BAEE01000006">
    <property type="protein sequence ID" value="GAB08243.1"/>
    <property type="molecule type" value="Genomic_DNA"/>
</dbReference>
<proteinExistence type="predicted"/>
<reference evidence="2 3" key="1">
    <citation type="submission" date="2011-11" db="EMBL/GenBank/DDBJ databases">
        <title>Whole genome shotgun sequence of Gordonia araii NBRC 100433.</title>
        <authorList>
            <person name="Yoshida Y."/>
            <person name="Hosoyama A."/>
            <person name="Tsuchikane K."/>
            <person name="Katsumata H."/>
            <person name="Yamazaki S."/>
            <person name="Fujita N."/>
        </authorList>
    </citation>
    <scope>NUCLEOTIDE SEQUENCE [LARGE SCALE GENOMIC DNA]</scope>
    <source>
        <strain evidence="2 3">NBRC 100433</strain>
    </source>
</reference>
<keyword evidence="3" id="KW-1185">Reference proteome</keyword>
<comment type="caution">
    <text evidence="2">The sequence shown here is derived from an EMBL/GenBank/DDBJ whole genome shotgun (WGS) entry which is preliminary data.</text>
</comment>
<dbReference type="InterPro" id="IPR003018">
    <property type="entry name" value="GAF"/>
</dbReference>
<accession>G7GXB8</accession>
<dbReference type="InterPro" id="IPR029016">
    <property type="entry name" value="GAF-like_dom_sf"/>
</dbReference>
<name>G7GXB8_9ACTN</name>
<organism evidence="2 3">
    <name type="scientific">Gordonia araii NBRC 100433</name>
    <dbReference type="NCBI Taxonomy" id="1073574"/>
    <lineage>
        <taxon>Bacteria</taxon>
        <taxon>Bacillati</taxon>
        <taxon>Actinomycetota</taxon>
        <taxon>Actinomycetes</taxon>
        <taxon>Mycobacteriales</taxon>
        <taxon>Gordoniaceae</taxon>
        <taxon>Gordonia</taxon>
    </lineage>
</organism>
<sequence length="411" mass="43444">MTVNSAPEPAMAAGDDPRAFAAVLHAVYDAEMSGSRPPARPREVISDSWKRVKRAGVDPESGGTEPTLGVEQLQTRRSESRLGEVLEPVMHHLDTLIADGDNVLVVADADGQVLWRNGRPRVLDRADRLGFTEGASWAESAVGTNAIGTALASGRAVQVFSAEHFVRSHHTWTCAGAPIRDPRSGSVLGVVDVSGPAATIHPTTLALVDTVAKLAEAQLRDQHRARLDALRTVAAPILARADGPALAVDGYGWVAAVDGVAPRDRMLLPASCAPGRVHLHGLGDCDLTPMPGGWLVRVRDAGTAERAVGIHLPSPDAVDQSVRVSGADGAWVHRPSPRHAQILRLLAARPAGLTAADIAVALFGDAERTVTVRAEISRLRKRFGGLLAAEPYRFADGVQVVVDGERSDRSS</sequence>
<dbReference type="AlphaFoldDB" id="G7GXB8"/>
<gene>
    <name evidence="2" type="ORF">GOARA_006_00020</name>
</gene>
<evidence type="ECO:0000313" key="3">
    <source>
        <dbReference type="Proteomes" id="UP000035088"/>
    </source>
</evidence>